<evidence type="ECO:0000256" key="1">
    <source>
        <dbReference type="SAM" id="MobiDB-lite"/>
    </source>
</evidence>
<sequence>MTVFDIDPNVVKPGWTPFIITLVLAAVMVVLYRSMRRQFRRIGDLPSDEETYGRAPGPNVGQIPSAETEAQEQARERVRTNAASGAAVESGSSETASDTRRPG</sequence>
<feature type="transmembrane region" description="Helical" evidence="2">
    <location>
        <begin position="15"/>
        <end position="32"/>
    </location>
</feature>
<keyword evidence="2" id="KW-0472">Membrane</keyword>
<keyword evidence="2" id="KW-1133">Transmembrane helix</keyword>
<gene>
    <name evidence="3" type="ORF">FHX74_002164</name>
</gene>
<keyword evidence="2" id="KW-0812">Transmembrane</keyword>
<proteinExistence type="predicted"/>
<accession>A0A7W3ISV3</accession>
<dbReference type="EMBL" id="JACGWT010000003">
    <property type="protein sequence ID" value="MBA8794545.1"/>
    <property type="molecule type" value="Genomic_DNA"/>
</dbReference>
<protein>
    <submittedName>
        <fullName evidence="3">Uncharacterized protein</fullName>
    </submittedName>
</protein>
<evidence type="ECO:0000313" key="4">
    <source>
        <dbReference type="Proteomes" id="UP000523079"/>
    </source>
</evidence>
<feature type="compositionally biased region" description="Low complexity" evidence="1">
    <location>
        <begin position="80"/>
        <end position="96"/>
    </location>
</feature>
<comment type="caution">
    <text evidence="3">The sequence shown here is derived from an EMBL/GenBank/DDBJ whole genome shotgun (WGS) entry which is preliminary data.</text>
</comment>
<keyword evidence="4" id="KW-1185">Reference proteome</keyword>
<dbReference type="RefSeq" id="WP_182560105.1">
    <property type="nucleotide sequence ID" value="NZ_JACGWT010000003.1"/>
</dbReference>
<evidence type="ECO:0000256" key="2">
    <source>
        <dbReference type="SAM" id="Phobius"/>
    </source>
</evidence>
<dbReference type="Proteomes" id="UP000523079">
    <property type="component" value="Unassembled WGS sequence"/>
</dbReference>
<name>A0A7W3ISV3_9ACTN</name>
<organism evidence="3 4">
    <name type="scientific">Microlunatus kandeliicorticis</name>
    <dbReference type="NCBI Taxonomy" id="1759536"/>
    <lineage>
        <taxon>Bacteria</taxon>
        <taxon>Bacillati</taxon>
        <taxon>Actinomycetota</taxon>
        <taxon>Actinomycetes</taxon>
        <taxon>Propionibacteriales</taxon>
        <taxon>Propionibacteriaceae</taxon>
        <taxon>Microlunatus</taxon>
    </lineage>
</organism>
<reference evidence="3 4" key="1">
    <citation type="submission" date="2020-07" db="EMBL/GenBank/DDBJ databases">
        <title>Sequencing the genomes of 1000 actinobacteria strains.</title>
        <authorList>
            <person name="Klenk H.-P."/>
        </authorList>
    </citation>
    <scope>NUCLEOTIDE SEQUENCE [LARGE SCALE GENOMIC DNA]</scope>
    <source>
        <strain evidence="3 4">DSM 100723</strain>
    </source>
</reference>
<evidence type="ECO:0000313" key="3">
    <source>
        <dbReference type="EMBL" id="MBA8794545.1"/>
    </source>
</evidence>
<dbReference type="AlphaFoldDB" id="A0A7W3ISV3"/>
<feature type="region of interest" description="Disordered" evidence="1">
    <location>
        <begin position="44"/>
        <end position="103"/>
    </location>
</feature>